<sequence>MDWELEGTACLWAVNRLVCAALRSGSGNENLLLQAWSRGKRTSSAVALLRAMDWELEGTACLWAVNRLVCAALRSGSGNENLLLQAWSRGKRTSSAVALLRAMDWELEGTACLWAVNRLVCAALRSGSGNENLLLQAWRRGKRTSSAVALLRAMDWELEGTACLWAVNRLVCAALRSGSEITKTKPPPLPRVALLPTLLPVPVSQPEPLSTNSIRPNLHQYLERDSTIWNTAVRNTHTMSNDSLKPILSTQNAKWHENGLPYKSTKSVQISEPSKTVIDIIPRAHEASHFKHVFQTELREDAPNTLYRYQSYPAVKERTYRSEGGTDRHRTERNKVKFSDTVTIAVVST</sequence>
<dbReference type="AlphaFoldDB" id="A0A0L7KRK9"/>
<name>A0A0L7KRK9_OPEBR</name>
<evidence type="ECO:0000313" key="1">
    <source>
        <dbReference type="EMBL" id="KOB65928.1"/>
    </source>
</evidence>
<reference evidence="1 2" key="1">
    <citation type="journal article" date="2015" name="Genome Biol. Evol.">
        <title>The genome of winter moth (Operophtera brumata) provides a genomic perspective on sexual dimorphism and phenology.</title>
        <authorList>
            <person name="Derks M.F."/>
            <person name="Smit S."/>
            <person name="Salis L."/>
            <person name="Schijlen E."/>
            <person name="Bossers A."/>
            <person name="Mateman C."/>
            <person name="Pijl A.S."/>
            <person name="de Ridder D."/>
            <person name="Groenen M.A."/>
            <person name="Visser M.E."/>
            <person name="Megens H.J."/>
        </authorList>
    </citation>
    <scope>NUCLEOTIDE SEQUENCE [LARGE SCALE GENOMIC DNA]</scope>
    <source>
        <strain evidence="1">WM2013NL</strain>
        <tissue evidence="1">Head and thorax</tissue>
    </source>
</reference>
<gene>
    <name evidence="1" type="ORF">OBRU01_22041</name>
</gene>
<proteinExistence type="predicted"/>
<evidence type="ECO:0000313" key="2">
    <source>
        <dbReference type="Proteomes" id="UP000037510"/>
    </source>
</evidence>
<accession>A0A0L7KRK9</accession>
<comment type="caution">
    <text evidence="1">The sequence shown here is derived from an EMBL/GenBank/DDBJ whole genome shotgun (WGS) entry which is preliminary data.</text>
</comment>
<protein>
    <submittedName>
        <fullName evidence="1">WD repeat-containing and planar cell polarity effector protein fritz</fullName>
    </submittedName>
</protein>
<organism evidence="1 2">
    <name type="scientific">Operophtera brumata</name>
    <name type="common">Winter moth</name>
    <name type="synonym">Phalaena brumata</name>
    <dbReference type="NCBI Taxonomy" id="104452"/>
    <lineage>
        <taxon>Eukaryota</taxon>
        <taxon>Metazoa</taxon>
        <taxon>Ecdysozoa</taxon>
        <taxon>Arthropoda</taxon>
        <taxon>Hexapoda</taxon>
        <taxon>Insecta</taxon>
        <taxon>Pterygota</taxon>
        <taxon>Neoptera</taxon>
        <taxon>Endopterygota</taxon>
        <taxon>Lepidoptera</taxon>
        <taxon>Glossata</taxon>
        <taxon>Ditrysia</taxon>
        <taxon>Geometroidea</taxon>
        <taxon>Geometridae</taxon>
        <taxon>Larentiinae</taxon>
        <taxon>Operophtera</taxon>
    </lineage>
</organism>
<feature type="non-terminal residue" evidence="1">
    <location>
        <position position="349"/>
    </location>
</feature>
<keyword evidence="2" id="KW-1185">Reference proteome</keyword>
<dbReference type="Proteomes" id="UP000037510">
    <property type="component" value="Unassembled WGS sequence"/>
</dbReference>
<dbReference type="EMBL" id="JTDY01006531">
    <property type="protein sequence ID" value="KOB65928.1"/>
    <property type="molecule type" value="Genomic_DNA"/>
</dbReference>